<evidence type="ECO:0000256" key="7">
    <source>
        <dbReference type="ARBA" id="ARBA00022989"/>
    </source>
</evidence>
<evidence type="ECO:0000256" key="8">
    <source>
        <dbReference type="ARBA" id="ARBA00023034"/>
    </source>
</evidence>
<dbReference type="OrthoDB" id="1158011at2759"/>
<keyword evidence="9" id="KW-0472">Membrane</keyword>
<dbReference type="GO" id="GO:0000139">
    <property type="term" value="C:Golgi membrane"/>
    <property type="evidence" value="ECO:0007669"/>
    <property type="project" value="UniProtKB-SubCell"/>
</dbReference>
<accession>A0A0M0JY35</accession>
<evidence type="ECO:0000313" key="11">
    <source>
        <dbReference type="EMBL" id="KOO31566.1"/>
    </source>
</evidence>
<protein>
    <recommendedName>
        <fullName evidence="10">Hexosyltransferase</fullName>
        <ecNumber evidence="10">2.4.1.-</ecNumber>
    </recommendedName>
</protein>
<keyword evidence="5" id="KW-0812">Transmembrane</keyword>
<proteinExistence type="inferred from homology"/>
<dbReference type="AlphaFoldDB" id="A0A0M0JY35"/>
<reference evidence="12" key="1">
    <citation type="journal article" date="2015" name="PLoS Genet.">
        <title>Genome Sequence and Transcriptome Analyses of Chrysochromulina tobin: Metabolic Tools for Enhanced Algal Fitness in the Prominent Order Prymnesiales (Haptophyceae).</title>
        <authorList>
            <person name="Hovde B.T."/>
            <person name="Deodato C.R."/>
            <person name="Hunsperger H.M."/>
            <person name="Ryken S.A."/>
            <person name="Yost W."/>
            <person name="Jha R.K."/>
            <person name="Patterson J."/>
            <person name="Monnat R.J. Jr."/>
            <person name="Barlow S.B."/>
            <person name="Starkenburg S.R."/>
            <person name="Cattolico R.A."/>
        </authorList>
    </citation>
    <scope>NUCLEOTIDE SEQUENCE</scope>
    <source>
        <strain evidence="12">CCMP291</strain>
    </source>
</reference>
<evidence type="ECO:0000256" key="3">
    <source>
        <dbReference type="ARBA" id="ARBA00022676"/>
    </source>
</evidence>
<sequence length="436" mass="48258">MASDLLVALGIVSAPEYIERRAGSRATWLTWPNICAAGCAFRAQFVVRMRDAPPSVVQVIEKEEHDHSDVLRVDVLWNETRLRGPVLSVAAWLTHAVRAHSSARCIAKLDDDAYIHLPGLEVLVREALGTVPSPESLYMGPMSWFHWYEKIFERSGFGWTFTMSWHLGASCRNVTQAEERCRHRGCGACVGPFPFASGYLGILATPLAAELIGSRQLAEDVRALAAASTLPTRSGTTQFKVMEDIWLGSLLFRQPPARALSYVALSERDDATLVSDGWGLKISTPAVVVHVKNHLAGKQLERFLATHAFKLEAHCRQEYAVRCRSGCNAFLTRAENESMALNPRFADMWSPRLEQSSLCHGSQSGAAFCRVGARKPRQCPKAPLDLLKKDRSQYFAQTKAKAAALLESLSDARWTLGLAKSGVDQVSMGRRRPVER</sequence>
<dbReference type="PANTHER" id="PTHR11214:SF3">
    <property type="entry name" value="BETA-1,3-GALACTOSYLTRANSFERASE 6"/>
    <property type="match status" value="1"/>
</dbReference>
<dbReference type="Pfam" id="PF01762">
    <property type="entry name" value="Galactosyl_T"/>
    <property type="match status" value="1"/>
</dbReference>
<keyword evidence="8 10" id="KW-0333">Golgi apparatus</keyword>
<evidence type="ECO:0000256" key="9">
    <source>
        <dbReference type="ARBA" id="ARBA00023136"/>
    </source>
</evidence>
<evidence type="ECO:0000256" key="10">
    <source>
        <dbReference type="RuleBase" id="RU363063"/>
    </source>
</evidence>
<keyword evidence="3 10" id="KW-0328">Glycosyltransferase</keyword>
<evidence type="ECO:0000256" key="4">
    <source>
        <dbReference type="ARBA" id="ARBA00022679"/>
    </source>
</evidence>
<keyword evidence="7" id="KW-1133">Transmembrane helix</keyword>
<evidence type="ECO:0000256" key="6">
    <source>
        <dbReference type="ARBA" id="ARBA00022968"/>
    </source>
</evidence>
<evidence type="ECO:0000256" key="5">
    <source>
        <dbReference type="ARBA" id="ARBA00022692"/>
    </source>
</evidence>
<dbReference type="EC" id="2.4.1.-" evidence="10"/>
<name>A0A0M0JY35_9EUKA</name>
<dbReference type="PANTHER" id="PTHR11214">
    <property type="entry name" value="BETA-1,3-N-ACETYLGLUCOSAMINYLTRANSFERASE"/>
    <property type="match status" value="1"/>
</dbReference>
<comment type="similarity">
    <text evidence="2 10">Belongs to the glycosyltransferase 31 family.</text>
</comment>
<gene>
    <name evidence="11" type="ORF">Ctob_005989</name>
</gene>
<dbReference type="InterPro" id="IPR002659">
    <property type="entry name" value="Glyco_trans_31"/>
</dbReference>
<comment type="caution">
    <text evidence="11">The sequence shown here is derived from an EMBL/GenBank/DDBJ whole genome shotgun (WGS) entry which is preliminary data.</text>
</comment>
<organism evidence="11 12">
    <name type="scientific">Chrysochromulina tobinii</name>
    <dbReference type="NCBI Taxonomy" id="1460289"/>
    <lineage>
        <taxon>Eukaryota</taxon>
        <taxon>Haptista</taxon>
        <taxon>Haptophyta</taxon>
        <taxon>Prymnesiophyceae</taxon>
        <taxon>Prymnesiales</taxon>
        <taxon>Chrysochromulinaceae</taxon>
        <taxon>Chrysochromulina</taxon>
    </lineage>
</organism>
<keyword evidence="6" id="KW-0735">Signal-anchor</keyword>
<evidence type="ECO:0000313" key="12">
    <source>
        <dbReference type="Proteomes" id="UP000037460"/>
    </source>
</evidence>
<comment type="subcellular location">
    <subcellularLocation>
        <location evidence="1 10">Golgi apparatus membrane</location>
        <topology evidence="1 10">Single-pass type II membrane protein</topology>
    </subcellularLocation>
</comment>
<dbReference type="EMBL" id="JWZX01001986">
    <property type="protein sequence ID" value="KOO31566.1"/>
    <property type="molecule type" value="Genomic_DNA"/>
</dbReference>
<dbReference type="Proteomes" id="UP000037460">
    <property type="component" value="Unassembled WGS sequence"/>
</dbReference>
<dbReference type="GO" id="GO:0016758">
    <property type="term" value="F:hexosyltransferase activity"/>
    <property type="evidence" value="ECO:0007669"/>
    <property type="project" value="InterPro"/>
</dbReference>
<evidence type="ECO:0000256" key="2">
    <source>
        <dbReference type="ARBA" id="ARBA00008661"/>
    </source>
</evidence>
<evidence type="ECO:0000256" key="1">
    <source>
        <dbReference type="ARBA" id="ARBA00004323"/>
    </source>
</evidence>
<keyword evidence="4" id="KW-0808">Transferase</keyword>
<keyword evidence="12" id="KW-1185">Reference proteome</keyword>